<reference evidence="1" key="1">
    <citation type="submission" date="2014-09" db="EMBL/GenBank/DDBJ databases">
        <authorList>
            <person name="Magalhaes I.L.F."/>
            <person name="Oliveira U."/>
            <person name="Santos F.R."/>
            <person name="Vidigal T.H.D.A."/>
            <person name="Brescovit A.D."/>
            <person name="Santos A.J."/>
        </authorList>
    </citation>
    <scope>NUCLEOTIDE SEQUENCE</scope>
    <source>
        <tissue evidence="1">Shoot tissue taken approximately 20 cm above the soil surface</tissue>
    </source>
</reference>
<protein>
    <submittedName>
        <fullName evidence="1">Uncharacterized protein</fullName>
    </submittedName>
</protein>
<dbReference type="AlphaFoldDB" id="A0A0A9DZF2"/>
<evidence type="ECO:0000313" key="1">
    <source>
        <dbReference type="EMBL" id="JAD89097.1"/>
    </source>
</evidence>
<organism evidence="1">
    <name type="scientific">Arundo donax</name>
    <name type="common">Giant reed</name>
    <name type="synonym">Donax arundinaceus</name>
    <dbReference type="NCBI Taxonomy" id="35708"/>
    <lineage>
        <taxon>Eukaryota</taxon>
        <taxon>Viridiplantae</taxon>
        <taxon>Streptophyta</taxon>
        <taxon>Embryophyta</taxon>
        <taxon>Tracheophyta</taxon>
        <taxon>Spermatophyta</taxon>
        <taxon>Magnoliopsida</taxon>
        <taxon>Liliopsida</taxon>
        <taxon>Poales</taxon>
        <taxon>Poaceae</taxon>
        <taxon>PACMAD clade</taxon>
        <taxon>Arundinoideae</taxon>
        <taxon>Arundineae</taxon>
        <taxon>Arundo</taxon>
    </lineage>
</organism>
<accession>A0A0A9DZF2</accession>
<name>A0A0A9DZF2_ARUDO</name>
<reference evidence="1" key="2">
    <citation type="journal article" date="2015" name="Data Brief">
        <title>Shoot transcriptome of the giant reed, Arundo donax.</title>
        <authorList>
            <person name="Barrero R.A."/>
            <person name="Guerrero F.D."/>
            <person name="Moolhuijzen P."/>
            <person name="Goolsby J.A."/>
            <person name="Tidwell J."/>
            <person name="Bellgard S.E."/>
            <person name="Bellgard M.I."/>
        </authorList>
    </citation>
    <scope>NUCLEOTIDE SEQUENCE</scope>
    <source>
        <tissue evidence="1">Shoot tissue taken approximately 20 cm above the soil surface</tissue>
    </source>
</reference>
<dbReference type="EMBL" id="GBRH01208798">
    <property type="protein sequence ID" value="JAD89097.1"/>
    <property type="molecule type" value="Transcribed_RNA"/>
</dbReference>
<sequence length="55" mass="6224">MMDIFAQVIISHVSAHTSDYKNTIRCSHVICPYSFQYINGNLIGASGKKKFVYIL</sequence>
<proteinExistence type="predicted"/>